<protein>
    <recommendedName>
        <fullName evidence="3">MobA/MobL protein domain-containing protein</fullName>
    </recommendedName>
</protein>
<proteinExistence type="inferred from homology"/>
<evidence type="ECO:0000256" key="2">
    <source>
        <dbReference type="ARBA" id="ARBA00022971"/>
    </source>
</evidence>
<dbReference type="EMBL" id="CP008743">
    <property type="protein sequence ID" value="ARN84782.1"/>
    <property type="molecule type" value="Genomic_DNA"/>
</dbReference>
<dbReference type="Pfam" id="PF13604">
    <property type="entry name" value="AAA_30"/>
    <property type="match status" value="1"/>
</dbReference>
<name>A0A1W6N4N2_9PROT</name>
<gene>
    <name evidence="4" type="ORF">GQ61_05170</name>
</gene>
<evidence type="ECO:0000313" key="5">
    <source>
        <dbReference type="Proteomes" id="UP000237351"/>
    </source>
</evidence>
<sequence length="1027" mass="118206">MFHFQHKRDNVYHEILLPEGADLKFKNSSVLWNAAEHAERRVDSQVAKEAVVALPDDKEIRLEDRIELSHRIAKEFFLSKGLAVQIDIHAPHDEDKNWHVHMLATTRRFSEDGKSLNAYKARDTDPTIRKGFVTEAELVGEKVRDIQNAYFKEKGLDLRVDPIGIVPQEHLGPVRMRHHMNDALKRSELIKETNEALAKDPAVILEALGKNKAVLSKQDIERFIFKHVPRADQAILLKGVLSDKNLITLYDSSTGEETGLYTLKETRTLEEKLLRFATSLHKQESVPLLDSVRNQVTEKYILSLEQQAAYDCVTQIPHNLSIIQGRAGVGKSYVLRPIREVHEASGYRVIGLAPTHKVAQDMLEDGFREATTCHAFLFASKNQRNTIDEKTLLIVDEAAMLSTELQIELFNGAKRAGSKVLLVGDSRQLSSIQKGGMFEVLVEKFCSVEITDVRRQEIDWQRAVSESLSRGEVKEAVHILNDHERIFFSGTKETSCAALINAWSKDHADDPHINKLILAQRNVDVDALNCAVRDIRRARGELGDHDYEIMTKRGPQRFAEGDRIQLTETDKTQNLFNGNFGAIKKITETACTILQDNGQEVTFNPETYIGLRHGYAGTIYKAQGSTLPNIYVLHDKATNLNNSYVSLTRQTKDLKVFISQTETPTLDHLIQQMGRDHGKEASLKYLTLEEVRERDKSLSLTQAIQEALKDIKTKVKDHFHRNEDFYKFERTQETKIHRVAPQDPLFPIEEKKFEEVSQLLERRLYGLFKEKHNRFPDGDEKKFLEKQASRTGEYLFHLKHYEHREPTLGDVKVLSTRVRFELGRSETIKAEMLENLDKKQDLVKEDYLRATLYAERLARIEGRMFEEEFRQNGDVKNPQKFMKPASVELQQYQQSQKHLADQLVQEKNLSPFVATRVANEIQRAHESLGKTPDDKTIEVYIKLGSYLEERQETLKQTYKDLTPYKAERSIEYIRRSEAEVWLKEVFYNKEEPNKVRVHEIQKDAESATKYALKEAQKGFCKDRGLEL</sequence>
<dbReference type="CDD" id="cd17933">
    <property type="entry name" value="DEXSc_RecD-like"/>
    <property type="match status" value="1"/>
</dbReference>
<dbReference type="Gene3D" id="3.30.930.30">
    <property type="match status" value="1"/>
</dbReference>
<dbReference type="STRING" id="1414854.GQ61_05170"/>
<dbReference type="InterPro" id="IPR027417">
    <property type="entry name" value="P-loop_NTPase"/>
</dbReference>
<keyword evidence="2" id="KW-0184">Conjugation</keyword>
<accession>A0A1W6N4N2</accession>
<reference evidence="4 5" key="1">
    <citation type="submission" date="2014-06" db="EMBL/GenBank/DDBJ databases">
        <title>The genome of the endonuclear symbiont Nucleicultrix amoebiphila.</title>
        <authorList>
            <person name="Schulz F."/>
            <person name="Horn M."/>
        </authorList>
    </citation>
    <scope>NUCLEOTIDE SEQUENCE [LARGE SCALE GENOMIC DNA]</scope>
    <source>
        <strain evidence="4 5">FS5</strain>
    </source>
</reference>
<dbReference type="Pfam" id="PF03389">
    <property type="entry name" value="MobA_MobL"/>
    <property type="match status" value="1"/>
</dbReference>
<comment type="similarity">
    <text evidence="1">Belongs to the MobA/MobL family.</text>
</comment>
<dbReference type="KEGG" id="naf:GQ61_05170"/>
<dbReference type="InterPro" id="IPR005053">
    <property type="entry name" value="MobA_MobL"/>
</dbReference>
<evidence type="ECO:0000259" key="3">
    <source>
        <dbReference type="Pfam" id="PF03389"/>
    </source>
</evidence>
<dbReference type="Gene3D" id="2.30.30.940">
    <property type="match status" value="1"/>
</dbReference>
<dbReference type="Gene3D" id="3.40.50.300">
    <property type="entry name" value="P-loop containing nucleotide triphosphate hydrolases"/>
    <property type="match status" value="2"/>
</dbReference>
<dbReference type="AlphaFoldDB" id="A0A1W6N4N2"/>
<dbReference type="Proteomes" id="UP000237351">
    <property type="component" value="Chromosome"/>
</dbReference>
<feature type="domain" description="MobA/MobL protein" evidence="3">
    <location>
        <begin position="2"/>
        <end position="161"/>
    </location>
</feature>
<keyword evidence="5" id="KW-1185">Reference proteome</keyword>
<dbReference type="SUPFAM" id="SSF52540">
    <property type="entry name" value="P-loop containing nucleoside triphosphate hydrolases"/>
    <property type="match status" value="2"/>
</dbReference>
<evidence type="ECO:0000256" key="1">
    <source>
        <dbReference type="ARBA" id="ARBA00010873"/>
    </source>
</evidence>
<dbReference type="CDD" id="cd18809">
    <property type="entry name" value="SF1_C_RecD"/>
    <property type="match status" value="1"/>
</dbReference>
<organism evidence="4 5">
    <name type="scientific">Candidatus Nucleicultrix amoebiphila FS5</name>
    <dbReference type="NCBI Taxonomy" id="1414854"/>
    <lineage>
        <taxon>Bacteria</taxon>
        <taxon>Pseudomonadati</taxon>
        <taxon>Pseudomonadota</taxon>
        <taxon>Alphaproteobacteria</taxon>
        <taxon>Holosporales</taxon>
        <taxon>Candidatus Nucleicultricaceae</taxon>
        <taxon>Candidatus Nucleicultrix</taxon>
    </lineage>
</organism>
<evidence type="ECO:0000313" key="4">
    <source>
        <dbReference type="EMBL" id="ARN84782.1"/>
    </source>
</evidence>